<dbReference type="HOGENOM" id="CLU_2277711_0_0_1"/>
<evidence type="ECO:0000313" key="2">
    <source>
        <dbReference type="EMBL" id="KDR72890.1"/>
    </source>
</evidence>
<organism evidence="2 3">
    <name type="scientific">Galerina marginata (strain CBS 339.88)</name>
    <dbReference type="NCBI Taxonomy" id="685588"/>
    <lineage>
        <taxon>Eukaryota</taxon>
        <taxon>Fungi</taxon>
        <taxon>Dikarya</taxon>
        <taxon>Basidiomycota</taxon>
        <taxon>Agaricomycotina</taxon>
        <taxon>Agaricomycetes</taxon>
        <taxon>Agaricomycetidae</taxon>
        <taxon>Agaricales</taxon>
        <taxon>Agaricineae</taxon>
        <taxon>Strophariaceae</taxon>
        <taxon>Galerina</taxon>
    </lineage>
</organism>
<accession>A0A067SPM3</accession>
<protein>
    <submittedName>
        <fullName evidence="2">Uncharacterized protein</fullName>
    </submittedName>
</protein>
<sequence length="111" mass="12468">MFPVAMNEIEALTFIISLMLLMHAVQKQAMTSAPPNATTWSGHISSFLEHQQALVKEKISTLIPQVAKITQDIYDHRTFLTKAILPTFRLSDKEANIFAVKLAQCINDNLI</sequence>
<gene>
    <name evidence="2" type="ORF">GALMADRAFT_739981</name>
</gene>
<feature type="signal peptide" evidence="1">
    <location>
        <begin position="1"/>
        <end position="29"/>
    </location>
</feature>
<proteinExistence type="predicted"/>
<dbReference type="Proteomes" id="UP000027222">
    <property type="component" value="Unassembled WGS sequence"/>
</dbReference>
<feature type="chain" id="PRO_5001646012" evidence="1">
    <location>
        <begin position="30"/>
        <end position="111"/>
    </location>
</feature>
<keyword evidence="1" id="KW-0732">Signal</keyword>
<keyword evidence="3" id="KW-1185">Reference proteome</keyword>
<name>A0A067SPM3_GALM3</name>
<reference evidence="3" key="1">
    <citation type="journal article" date="2014" name="Proc. Natl. Acad. Sci. U.S.A.">
        <title>Extensive sampling of basidiomycete genomes demonstrates inadequacy of the white-rot/brown-rot paradigm for wood decay fungi.</title>
        <authorList>
            <person name="Riley R."/>
            <person name="Salamov A.A."/>
            <person name="Brown D.W."/>
            <person name="Nagy L.G."/>
            <person name="Floudas D."/>
            <person name="Held B.W."/>
            <person name="Levasseur A."/>
            <person name="Lombard V."/>
            <person name="Morin E."/>
            <person name="Otillar R."/>
            <person name="Lindquist E.A."/>
            <person name="Sun H."/>
            <person name="LaButti K.M."/>
            <person name="Schmutz J."/>
            <person name="Jabbour D."/>
            <person name="Luo H."/>
            <person name="Baker S.E."/>
            <person name="Pisabarro A.G."/>
            <person name="Walton J.D."/>
            <person name="Blanchette R.A."/>
            <person name="Henrissat B."/>
            <person name="Martin F."/>
            <person name="Cullen D."/>
            <person name="Hibbett D.S."/>
            <person name="Grigoriev I.V."/>
        </authorList>
    </citation>
    <scope>NUCLEOTIDE SEQUENCE [LARGE SCALE GENOMIC DNA]</scope>
    <source>
        <strain evidence="3">CBS 339.88</strain>
    </source>
</reference>
<evidence type="ECO:0000313" key="3">
    <source>
        <dbReference type="Proteomes" id="UP000027222"/>
    </source>
</evidence>
<dbReference type="AlphaFoldDB" id="A0A067SPM3"/>
<dbReference type="EMBL" id="KL142387">
    <property type="protein sequence ID" value="KDR72890.1"/>
    <property type="molecule type" value="Genomic_DNA"/>
</dbReference>
<dbReference type="OrthoDB" id="2949884at2759"/>
<evidence type="ECO:0000256" key="1">
    <source>
        <dbReference type="SAM" id="SignalP"/>
    </source>
</evidence>